<dbReference type="Proteomes" id="UP001328107">
    <property type="component" value="Unassembled WGS sequence"/>
</dbReference>
<sequence>INAVRSTPEDRKSLMELLSKKTQKFLCANHFLPSDFNLSKCGVHLKHNAVPSFTGQPVQDFADPPLHSSAQIKTLLTSSEIKEELDEIKDEPVDNLFDVKQEPVADVYCPSTGSSRLLYQLTPKKLAWNSTVDKSCLCPECGKK</sequence>
<evidence type="ECO:0000313" key="2">
    <source>
        <dbReference type="Proteomes" id="UP001328107"/>
    </source>
</evidence>
<protein>
    <recommendedName>
        <fullName evidence="3">THAP-type domain-containing protein</fullName>
    </recommendedName>
</protein>
<comment type="caution">
    <text evidence="1">The sequence shown here is derived from an EMBL/GenBank/DDBJ whole genome shotgun (WGS) entry which is preliminary data.</text>
</comment>
<keyword evidence="2" id="KW-1185">Reference proteome</keyword>
<feature type="non-terminal residue" evidence="1">
    <location>
        <position position="1"/>
    </location>
</feature>
<dbReference type="EMBL" id="BTRK01000002">
    <property type="protein sequence ID" value="GMR34800.1"/>
    <property type="molecule type" value="Genomic_DNA"/>
</dbReference>
<proteinExistence type="predicted"/>
<feature type="non-terminal residue" evidence="1">
    <location>
        <position position="144"/>
    </location>
</feature>
<reference evidence="2" key="1">
    <citation type="submission" date="2022-10" db="EMBL/GenBank/DDBJ databases">
        <title>Genome assembly of Pristionchus species.</title>
        <authorList>
            <person name="Yoshida K."/>
            <person name="Sommer R.J."/>
        </authorList>
    </citation>
    <scope>NUCLEOTIDE SEQUENCE [LARGE SCALE GENOMIC DNA]</scope>
    <source>
        <strain evidence="2">RS5460</strain>
    </source>
</reference>
<evidence type="ECO:0000313" key="1">
    <source>
        <dbReference type="EMBL" id="GMR34800.1"/>
    </source>
</evidence>
<accession>A0AAN4ZD56</accession>
<name>A0AAN4ZD56_9BILA</name>
<dbReference type="AlphaFoldDB" id="A0AAN4ZD56"/>
<gene>
    <name evidence="1" type="ORF">PMAYCL1PPCAC_04995</name>
</gene>
<organism evidence="1 2">
    <name type="scientific">Pristionchus mayeri</name>
    <dbReference type="NCBI Taxonomy" id="1317129"/>
    <lineage>
        <taxon>Eukaryota</taxon>
        <taxon>Metazoa</taxon>
        <taxon>Ecdysozoa</taxon>
        <taxon>Nematoda</taxon>
        <taxon>Chromadorea</taxon>
        <taxon>Rhabditida</taxon>
        <taxon>Rhabditina</taxon>
        <taxon>Diplogasteromorpha</taxon>
        <taxon>Diplogasteroidea</taxon>
        <taxon>Neodiplogasteridae</taxon>
        <taxon>Pristionchus</taxon>
    </lineage>
</organism>
<evidence type="ECO:0008006" key="3">
    <source>
        <dbReference type="Google" id="ProtNLM"/>
    </source>
</evidence>